<proteinExistence type="predicted"/>
<evidence type="ECO:0000313" key="1">
    <source>
        <dbReference type="EMBL" id="KAJ0180150.1"/>
    </source>
</evidence>
<dbReference type="Proteomes" id="UP000824533">
    <property type="component" value="Linkage Group LG07"/>
</dbReference>
<organism evidence="1 2">
    <name type="scientific">Dendrolimus kikuchii</name>
    <dbReference type="NCBI Taxonomy" id="765133"/>
    <lineage>
        <taxon>Eukaryota</taxon>
        <taxon>Metazoa</taxon>
        <taxon>Ecdysozoa</taxon>
        <taxon>Arthropoda</taxon>
        <taxon>Hexapoda</taxon>
        <taxon>Insecta</taxon>
        <taxon>Pterygota</taxon>
        <taxon>Neoptera</taxon>
        <taxon>Endopterygota</taxon>
        <taxon>Lepidoptera</taxon>
        <taxon>Glossata</taxon>
        <taxon>Ditrysia</taxon>
        <taxon>Bombycoidea</taxon>
        <taxon>Lasiocampidae</taxon>
        <taxon>Dendrolimus</taxon>
    </lineage>
</organism>
<comment type="caution">
    <text evidence="1">The sequence shown here is derived from an EMBL/GenBank/DDBJ whole genome shotgun (WGS) entry which is preliminary data.</text>
</comment>
<sequence length="229" mass="25806">MIYFTLVFLQITVVYSAPLQLQLLQPFLQSQQPGVMQLPSQESLMLQHLMPLQHKQEHVPLLQQLLALQQLQTLQRLNMQASVTTHLQRPLLILLPKTKSEQHHLKTDSNSERLKSHHGVINEDADSIIIDAEPNTSEKETQKGILLIPNEGRLGIGDIISGIPFLPIEINVPDSISWIYNGIAGIISGIGQRWPFRPQAENMVQGAEMRNPQMKTMMPILIMPLGQTV</sequence>
<reference evidence="1 2" key="1">
    <citation type="journal article" date="2021" name="Front. Genet.">
        <title>Chromosome-Level Genome Assembly Reveals Significant Gene Expansion in the Toll and IMD Signaling Pathways of Dendrolimus kikuchii.</title>
        <authorList>
            <person name="Zhou J."/>
            <person name="Wu P."/>
            <person name="Xiong Z."/>
            <person name="Liu N."/>
            <person name="Zhao N."/>
            <person name="Ji M."/>
            <person name="Qiu Y."/>
            <person name="Yang B."/>
        </authorList>
    </citation>
    <scope>NUCLEOTIDE SEQUENCE [LARGE SCALE GENOMIC DNA]</scope>
    <source>
        <strain evidence="1">Ann1</strain>
    </source>
</reference>
<protein>
    <submittedName>
        <fullName evidence="1">Uncharacterized protein</fullName>
    </submittedName>
</protein>
<gene>
    <name evidence="1" type="ORF">K1T71_004741</name>
</gene>
<accession>A0ACC1D8G8</accession>
<keyword evidence="2" id="KW-1185">Reference proteome</keyword>
<evidence type="ECO:0000313" key="2">
    <source>
        <dbReference type="Proteomes" id="UP000824533"/>
    </source>
</evidence>
<name>A0ACC1D8G8_9NEOP</name>
<dbReference type="EMBL" id="CM034393">
    <property type="protein sequence ID" value="KAJ0180150.1"/>
    <property type="molecule type" value="Genomic_DNA"/>
</dbReference>